<organism evidence="1 2">
    <name type="scientific">Thalassomonas viridans</name>
    <dbReference type="NCBI Taxonomy" id="137584"/>
    <lineage>
        <taxon>Bacteria</taxon>
        <taxon>Pseudomonadati</taxon>
        <taxon>Pseudomonadota</taxon>
        <taxon>Gammaproteobacteria</taxon>
        <taxon>Alteromonadales</taxon>
        <taxon>Colwelliaceae</taxon>
        <taxon>Thalassomonas</taxon>
    </lineage>
</organism>
<reference evidence="1 2" key="1">
    <citation type="journal article" date="2015" name="Genome Announc.">
        <title>Draft Genome Sequences of Marine Isolates of Thalassomonas viridans and Thalassomonas actiniarum.</title>
        <authorList>
            <person name="Olonade I."/>
            <person name="van Zyl L.J."/>
            <person name="Trindade M."/>
        </authorList>
    </citation>
    <scope>NUCLEOTIDE SEQUENCE [LARGE SCALE GENOMIC DNA]</scope>
    <source>
        <strain evidence="1 2">XOM25</strain>
    </source>
</reference>
<reference evidence="1 2" key="2">
    <citation type="journal article" date="2022" name="Mar. Drugs">
        <title>Bioassay-Guided Fractionation Leads to the Detection of Cholic Acid Generated by the Rare Thalassomonas sp.</title>
        <authorList>
            <person name="Pheiffer F."/>
            <person name="Schneider Y.K."/>
            <person name="Hansen E.H."/>
            <person name="Andersen J.H."/>
            <person name="Isaksson J."/>
            <person name="Busche T."/>
            <person name="R C."/>
            <person name="Kalinowski J."/>
            <person name="Zyl L.V."/>
            <person name="Trindade M."/>
        </authorList>
    </citation>
    <scope>NUCLEOTIDE SEQUENCE [LARGE SCALE GENOMIC DNA]</scope>
    <source>
        <strain evidence="1 2">XOM25</strain>
    </source>
</reference>
<protein>
    <submittedName>
        <fullName evidence="1">Uncharacterized protein</fullName>
    </submittedName>
</protein>
<dbReference type="AlphaFoldDB" id="A0AAE9ZBI0"/>
<sequence length="169" mass="18740">MTEPTLTYRGTLKSMPFPHKPSVAEAQMLPLTSDSDFEVFTGFSSSSCPVLLNVREHYQLLSDLVDVAQECWPGITILVRISMPGGMRIPAKLLTDNILLLEDVAAEEQKLVAANKTFLVVEDRFSHVEIDNNDNSIYLRLYANEDGQTLTTNALQPLISCLQERGVVG</sequence>
<dbReference type="EMBL" id="CP059734">
    <property type="protein sequence ID" value="WDE09094.1"/>
    <property type="molecule type" value="Genomic_DNA"/>
</dbReference>
<proteinExistence type="predicted"/>
<accession>A0AAE9ZBI0</accession>
<keyword evidence="2" id="KW-1185">Reference proteome</keyword>
<dbReference type="RefSeq" id="WP_152647473.1">
    <property type="nucleotide sequence ID" value="NZ_CP059734.1"/>
</dbReference>
<dbReference type="KEGG" id="tvd:SG34_030460"/>
<evidence type="ECO:0000313" key="1">
    <source>
        <dbReference type="EMBL" id="WDE09094.1"/>
    </source>
</evidence>
<evidence type="ECO:0000313" key="2">
    <source>
        <dbReference type="Proteomes" id="UP000032352"/>
    </source>
</evidence>
<dbReference type="Proteomes" id="UP000032352">
    <property type="component" value="Chromosome pTvir"/>
</dbReference>
<gene>
    <name evidence="1" type="ORF">SG34_030460</name>
</gene>
<name>A0AAE9ZBI0_9GAMM</name>